<dbReference type="RefSeq" id="XP_017997431.1">
    <property type="nucleotide sequence ID" value="XM_018138989.1"/>
</dbReference>
<dbReference type="VEuPathDB" id="FungiDB:AB675_10232"/>
<sequence>MAGSSQQGELVDVEDKLVEVVEWEGREYQKYSLAREINLSPCDQDEADRLEKQHFFLKDLLTGEEWPRNHRLFPAAATHAHDFLDLGFGTGLWCAEVGSYDTRFRVVGIDITSHMAIDDNPPNVELELQNLNEELMLSDLNSFDFVRLSFVSGGISRQRWPGLLSDIFNKALRPGGIVQSMEWDLHFRSDSDAEASLSNLREWTRLYTTALSSSERHEGRKIHRVEDIEDFMRAARFEVSSKVIDVPIGGWPNDRRSKAIGTKNFENMSSLLETIATYVVVSRRICSLEDFKDLIENAKTELGNDEAELYMRLHIVWGKKAA</sequence>
<keyword evidence="2" id="KW-1185">Reference proteome</keyword>
<evidence type="ECO:0000313" key="1">
    <source>
        <dbReference type="EMBL" id="KPI37468.1"/>
    </source>
</evidence>
<dbReference type="EMBL" id="LFJN01000024">
    <property type="protein sequence ID" value="KPI37468.1"/>
    <property type="molecule type" value="Genomic_DNA"/>
</dbReference>
<evidence type="ECO:0000313" key="2">
    <source>
        <dbReference type="Proteomes" id="UP000038010"/>
    </source>
</evidence>
<dbReference type="Pfam" id="PF13489">
    <property type="entry name" value="Methyltransf_23"/>
    <property type="match status" value="1"/>
</dbReference>
<dbReference type="OrthoDB" id="506498at2759"/>
<dbReference type="CDD" id="cd02440">
    <property type="entry name" value="AdoMet_MTases"/>
    <property type="match status" value="1"/>
</dbReference>
<reference evidence="1 2" key="1">
    <citation type="submission" date="2015-06" db="EMBL/GenBank/DDBJ databases">
        <title>Draft genome of the ant-associated black yeast Phialophora attae CBS 131958.</title>
        <authorList>
            <person name="Moreno L.F."/>
            <person name="Stielow B.J."/>
            <person name="de Hoog S."/>
            <person name="Vicente V.A."/>
            <person name="Weiss V.A."/>
            <person name="de Vries M."/>
            <person name="Cruz L.M."/>
            <person name="Souza E.M."/>
        </authorList>
    </citation>
    <scope>NUCLEOTIDE SEQUENCE [LARGE SCALE GENOMIC DNA]</scope>
    <source>
        <strain evidence="1 2">CBS 131958</strain>
    </source>
</reference>
<dbReference type="Gene3D" id="3.40.50.150">
    <property type="entry name" value="Vaccinia Virus protein VP39"/>
    <property type="match status" value="1"/>
</dbReference>
<protein>
    <recommendedName>
        <fullName evidence="3">Methyltransferase domain-containing protein</fullName>
    </recommendedName>
</protein>
<name>A0A0N0NJZ8_9EURO</name>
<dbReference type="GeneID" id="28730869"/>
<proteinExistence type="predicted"/>
<dbReference type="Proteomes" id="UP000038010">
    <property type="component" value="Unassembled WGS sequence"/>
</dbReference>
<accession>A0A0N0NJZ8</accession>
<gene>
    <name evidence="1" type="ORF">AB675_10232</name>
</gene>
<dbReference type="InterPro" id="IPR029063">
    <property type="entry name" value="SAM-dependent_MTases_sf"/>
</dbReference>
<dbReference type="SUPFAM" id="SSF53335">
    <property type="entry name" value="S-adenosyl-L-methionine-dependent methyltransferases"/>
    <property type="match status" value="1"/>
</dbReference>
<dbReference type="STRING" id="1664694.A0A0N0NJZ8"/>
<organism evidence="1 2">
    <name type="scientific">Cyphellophora attinorum</name>
    <dbReference type="NCBI Taxonomy" id="1664694"/>
    <lineage>
        <taxon>Eukaryota</taxon>
        <taxon>Fungi</taxon>
        <taxon>Dikarya</taxon>
        <taxon>Ascomycota</taxon>
        <taxon>Pezizomycotina</taxon>
        <taxon>Eurotiomycetes</taxon>
        <taxon>Chaetothyriomycetidae</taxon>
        <taxon>Chaetothyriales</taxon>
        <taxon>Cyphellophoraceae</taxon>
        <taxon>Cyphellophora</taxon>
    </lineage>
</organism>
<evidence type="ECO:0008006" key="3">
    <source>
        <dbReference type="Google" id="ProtNLM"/>
    </source>
</evidence>
<dbReference type="AlphaFoldDB" id="A0A0N0NJZ8"/>
<comment type="caution">
    <text evidence="1">The sequence shown here is derived from an EMBL/GenBank/DDBJ whole genome shotgun (WGS) entry which is preliminary data.</text>
</comment>